<comment type="caution">
    <text evidence="7">The sequence shown here is derived from an EMBL/GenBank/DDBJ whole genome shotgun (WGS) entry which is preliminary data.</text>
</comment>
<evidence type="ECO:0000313" key="7">
    <source>
        <dbReference type="EMBL" id="MBF4694788.1"/>
    </source>
</evidence>
<dbReference type="Proteomes" id="UP000614200">
    <property type="component" value="Unassembled WGS sequence"/>
</dbReference>
<evidence type="ECO:0000256" key="6">
    <source>
        <dbReference type="RuleBase" id="RU004466"/>
    </source>
</evidence>
<name>A0ABR9ZXB4_9FIRM</name>
<accession>A0ABR9ZXB4</accession>
<evidence type="ECO:0000256" key="4">
    <source>
        <dbReference type="ARBA" id="ARBA00022723"/>
    </source>
</evidence>
<reference evidence="7 8" key="1">
    <citation type="submission" date="2020-11" db="EMBL/GenBank/DDBJ databases">
        <title>Fusibacter basophilias sp. nov.</title>
        <authorList>
            <person name="Qiu D."/>
        </authorList>
    </citation>
    <scope>NUCLEOTIDE SEQUENCE [LARGE SCALE GENOMIC DNA]</scope>
    <source>
        <strain evidence="7 8">Q10-2</strain>
    </source>
</reference>
<evidence type="ECO:0000313" key="8">
    <source>
        <dbReference type="Proteomes" id="UP000614200"/>
    </source>
</evidence>
<comment type="similarity">
    <text evidence="2 6">Belongs to the FPP/GGPP synthase family.</text>
</comment>
<dbReference type="PANTHER" id="PTHR12001">
    <property type="entry name" value="GERANYLGERANYL PYROPHOSPHATE SYNTHASE"/>
    <property type="match status" value="1"/>
</dbReference>
<dbReference type="PROSITE" id="PS00444">
    <property type="entry name" value="POLYPRENYL_SYNTHASE_2"/>
    <property type="match status" value="1"/>
</dbReference>
<dbReference type="CDD" id="cd00685">
    <property type="entry name" value="Trans_IPPS_HT"/>
    <property type="match status" value="1"/>
</dbReference>
<sequence length="319" mass="36299">MSFNLEVEEGAKALYQFLLDELEHVKSNINLQTHSKFTDVQMIIDDVMGNSGKMLRPFLVVLSAHFGHYDASKIQKLAGAVEILHMATLVHDDIIDEAKLRRNMPSIQSKYGKDMAVYTGDYLLAKSINVLNDERFDPNNVKRLSQAISKICESELMQYQNRFRALSIKNYLKVISGKTAALFAVSLYVGSIESNCDEQLAKNLGRIGYELGMAFQIIDDLLDFDENNQKIGKSILSDFNNGYFTVPILFALKKEPVELSNYTRKELIDFVKRNSGLTSAKRLAMKYTKRAFARIDTLEDCEAKSVLKQFSKQLLDRDY</sequence>
<dbReference type="InterPro" id="IPR033749">
    <property type="entry name" value="Polyprenyl_synt_CS"/>
</dbReference>
<dbReference type="Pfam" id="PF00348">
    <property type="entry name" value="polyprenyl_synt"/>
    <property type="match status" value="1"/>
</dbReference>
<dbReference type="SUPFAM" id="SSF48576">
    <property type="entry name" value="Terpenoid synthases"/>
    <property type="match status" value="1"/>
</dbReference>
<comment type="cofactor">
    <cofactor evidence="1">
        <name>Mg(2+)</name>
        <dbReference type="ChEBI" id="CHEBI:18420"/>
    </cofactor>
</comment>
<dbReference type="SFLD" id="SFLDS00005">
    <property type="entry name" value="Isoprenoid_Synthase_Type_I"/>
    <property type="match status" value="1"/>
</dbReference>
<keyword evidence="4" id="KW-0479">Metal-binding</keyword>
<keyword evidence="8" id="KW-1185">Reference proteome</keyword>
<protein>
    <submittedName>
        <fullName evidence="7">Polyprenyl synthetase family protein</fullName>
    </submittedName>
</protein>
<dbReference type="InterPro" id="IPR008949">
    <property type="entry name" value="Isoprenoid_synthase_dom_sf"/>
</dbReference>
<evidence type="ECO:0000256" key="1">
    <source>
        <dbReference type="ARBA" id="ARBA00001946"/>
    </source>
</evidence>
<gene>
    <name evidence="7" type="ORF">ISU02_16930</name>
</gene>
<dbReference type="EMBL" id="JADKNH010000011">
    <property type="protein sequence ID" value="MBF4694788.1"/>
    <property type="molecule type" value="Genomic_DNA"/>
</dbReference>
<keyword evidence="5" id="KW-0460">Magnesium</keyword>
<evidence type="ECO:0000256" key="5">
    <source>
        <dbReference type="ARBA" id="ARBA00022842"/>
    </source>
</evidence>
<evidence type="ECO:0000256" key="3">
    <source>
        <dbReference type="ARBA" id="ARBA00022679"/>
    </source>
</evidence>
<keyword evidence="3 6" id="KW-0808">Transferase</keyword>
<dbReference type="InterPro" id="IPR000092">
    <property type="entry name" value="Polyprenyl_synt"/>
</dbReference>
<dbReference type="RefSeq" id="WP_194703032.1">
    <property type="nucleotide sequence ID" value="NZ_JADKNH010000011.1"/>
</dbReference>
<organism evidence="7 8">
    <name type="scientific">Fusibacter ferrireducens</name>
    <dbReference type="NCBI Taxonomy" id="2785058"/>
    <lineage>
        <taxon>Bacteria</taxon>
        <taxon>Bacillati</taxon>
        <taxon>Bacillota</taxon>
        <taxon>Clostridia</taxon>
        <taxon>Eubacteriales</taxon>
        <taxon>Eubacteriales Family XII. Incertae Sedis</taxon>
        <taxon>Fusibacter</taxon>
    </lineage>
</organism>
<evidence type="ECO:0000256" key="2">
    <source>
        <dbReference type="ARBA" id="ARBA00006706"/>
    </source>
</evidence>
<proteinExistence type="inferred from homology"/>
<dbReference type="Gene3D" id="1.10.600.10">
    <property type="entry name" value="Farnesyl Diphosphate Synthase"/>
    <property type="match status" value="1"/>
</dbReference>
<dbReference type="PANTHER" id="PTHR12001:SF69">
    <property type="entry name" value="ALL TRANS-POLYPRENYL-DIPHOSPHATE SYNTHASE PDSS1"/>
    <property type="match status" value="1"/>
</dbReference>